<feature type="compositionally biased region" description="Polar residues" evidence="7">
    <location>
        <begin position="7"/>
        <end position="23"/>
    </location>
</feature>
<dbReference type="InterPro" id="IPR001680">
    <property type="entry name" value="WD40_rpt"/>
</dbReference>
<dbReference type="Pfam" id="PF00400">
    <property type="entry name" value="WD40"/>
    <property type="match status" value="4"/>
</dbReference>
<comment type="pathway">
    <text evidence="1">Protein modification; protein ubiquitination.</text>
</comment>
<dbReference type="PROSITE" id="PS50294">
    <property type="entry name" value="WD_REPEATS_REGION"/>
    <property type="match status" value="2"/>
</dbReference>
<name>A0A9P5Q1L5_9AGAR</name>
<evidence type="ECO:0000256" key="3">
    <source>
        <dbReference type="ARBA" id="ARBA00022737"/>
    </source>
</evidence>
<feature type="repeat" description="WD" evidence="6">
    <location>
        <begin position="291"/>
        <end position="318"/>
    </location>
</feature>
<evidence type="ECO:0000313" key="9">
    <source>
        <dbReference type="Proteomes" id="UP000772434"/>
    </source>
</evidence>
<gene>
    <name evidence="8" type="ORF">BDP27DRAFT_1255306</name>
</gene>
<dbReference type="PROSITE" id="PS00678">
    <property type="entry name" value="WD_REPEATS_1"/>
    <property type="match status" value="1"/>
</dbReference>
<feature type="repeat" description="WD" evidence="6">
    <location>
        <begin position="176"/>
        <end position="206"/>
    </location>
</feature>
<keyword evidence="3" id="KW-0677">Repeat</keyword>
<organism evidence="8 9">
    <name type="scientific">Rhodocollybia butyracea</name>
    <dbReference type="NCBI Taxonomy" id="206335"/>
    <lineage>
        <taxon>Eukaryota</taxon>
        <taxon>Fungi</taxon>
        <taxon>Dikarya</taxon>
        <taxon>Basidiomycota</taxon>
        <taxon>Agaricomycotina</taxon>
        <taxon>Agaricomycetes</taxon>
        <taxon>Agaricomycetidae</taxon>
        <taxon>Agaricales</taxon>
        <taxon>Marasmiineae</taxon>
        <taxon>Omphalotaceae</taxon>
        <taxon>Rhodocollybia</taxon>
    </lineage>
</organism>
<keyword evidence="2 6" id="KW-0853">WD repeat</keyword>
<evidence type="ECO:0000256" key="6">
    <source>
        <dbReference type="PROSITE-ProRule" id="PRU00221"/>
    </source>
</evidence>
<dbReference type="PROSITE" id="PS50082">
    <property type="entry name" value="WD_REPEATS_2"/>
    <property type="match status" value="4"/>
</dbReference>
<sequence>MPLSLPRVSTLNNSTNLPRENPQESNLWLQLSTPSTCQKRRWCATDESPPKRVKLSLKDEYAASSECEERFMETSRMRFRTRVYSPLNQDINLFRGFTVYTLPILESFVSSCQSDLFRCDALEHQFLTPPYACSYSNAAKRGSTPFLAVSTEEGSVHIFNTVKRKEWDTEPSRTTLQPHNNGVFDVKWSPSDSLLATCSGDKSVRISCPNTSRLLHTFEGHTSSVKRVSWHPLNDSLLSTGGRDGTICVWDLRVPQCTTSSSQGPVFIIPDAHEPLNSKARRAKHQTPKTVTNLVFTEDMSLISSGSSDGVLRCWDFRFLSESGIRKPAKSKRFIPSLYSDTDPTTLYGSRRTRGILSLAVGTGPSSGLLFALGADSRIHTYSASSLTPYPINFTHPNLRVNGSFYLSSAVSPCGRWLASGGGESAILFDVAAAAKPYATALPGVELKAQLGEVYAVDWADGMLASGADDRTVRVWRPDVDVYRDCLADPEASKWKWCWASRSAK</sequence>
<evidence type="ECO:0000256" key="1">
    <source>
        <dbReference type="ARBA" id="ARBA00004906"/>
    </source>
</evidence>
<dbReference type="InterPro" id="IPR015943">
    <property type="entry name" value="WD40/YVTN_repeat-like_dom_sf"/>
</dbReference>
<dbReference type="EMBL" id="JADNRY010000006">
    <property type="protein sequence ID" value="KAF9076446.1"/>
    <property type="molecule type" value="Genomic_DNA"/>
</dbReference>
<evidence type="ECO:0000256" key="2">
    <source>
        <dbReference type="ARBA" id="ARBA00022574"/>
    </source>
</evidence>
<evidence type="ECO:0000313" key="8">
    <source>
        <dbReference type="EMBL" id="KAF9076446.1"/>
    </source>
</evidence>
<dbReference type="PANTHER" id="PTHR22852:SF0">
    <property type="entry name" value="DENTICLELESS PROTEIN HOMOLOG"/>
    <property type="match status" value="1"/>
</dbReference>
<accession>A0A9P5Q1L5</accession>
<dbReference type="Gene3D" id="2.130.10.10">
    <property type="entry name" value="YVTN repeat-like/Quinoprotein amine dehydrogenase"/>
    <property type="match status" value="2"/>
</dbReference>
<comment type="caution">
    <text evidence="8">The sequence shown here is derived from an EMBL/GenBank/DDBJ whole genome shotgun (WGS) entry which is preliminary data.</text>
</comment>
<proteinExistence type="inferred from homology"/>
<keyword evidence="9" id="KW-1185">Reference proteome</keyword>
<reference evidence="8" key="1">
    <citation type="submission" date="2020-11" db="EMBL/GenBank/DDBJ databases">
        <authorList>
            <consortium name="DOE Joint Genome Institute"/>
            <person name="Ahrendt S."/>
            <person name="Riley R."/>
            <person name="Andreopoulos W."/>
            <person name="Labutti K."/>
            <person name="Pangilinan J."/>
            <person name="Ruiz-Duenas F.J."/>
            <person name="Barrasa J.M."/>
            <person name="Sanchez-Garcia M."/>
            <person name="Camarero S."/>
            <person name="Miyauchi S."/>
            <person name="Serrano A."/>
            <person name="Linde D."/>
            <person name="Babiker R."/>
            <person name="Drula E."/>
            <person name="Ayuso-Fernandez I."/>
            <person name="Pacheco R."/>
            <person name="Padilla G."/>
            <person name="Ferreira P."/>
            <person name="Barriuso J."/>
            <person name="Kellner H."/>
            <person name="Castanera R."/>
            <person name="Alfaro M."/>
            <person name="Ramirez L."/>
            <person name="Pisabarro A.G."/>
            <person name="Kuo A."/>
            <person name="Tritt A."/>
            <person name="Lipzen A."/>
            <person name="He G."/>
            <person name="Yan M."/>
            <person name="Ng V."/>
            <person name="Cullen D."/>
            <person name="Martin F."/>
            <person name="Rosso M.-N."/>
            <person name="Henrissat B."/>
            <person name="Hibbett D."/>
            <person name="Martinez A.T."/>
            <person name="Grigoriev I.V."/>
        </authorList>
    </citation>
    <scope>NUCLEOTIDE SEQUENCE</scope>
    <source>
        <strain evidence="8">AH 40177</strain>
    </source>
</reference>
<dbReference type="GO" id="GO:0005634">
    <property type="term" value="C:nucleus"/>
    <property type="evidence" value="ECO:0007669"/>
    <property type="project" value="TreeGrafter"/>
</dbReference>
<dbReference type="PANTHER" id="PTHR22852">
    <property type="entry name" value="LETHAL 2 DENTICLELESS PROTEIN RETINOIC ACID-REGULATED NUCLEAR MATRIX-ASSOCIATED PROTEIN"/>
    <property type="match status" value="1"/>
</dbReference>
<dbReference type="SMART" id="SM00320">
    <property type="entry name" value="WD40"/>
    <property type="match status" value="5"/>
</dbReference>
<protein>
    <submittedName>
        <fullName evidence="8">WD40-repeat-containing domain protein</fullName>
    </submittedName>
</protein>
<feature type="region of interest" description="Disordered" evidence="7">
    <location>
        <begin position="1"/>
        <end position="23"/>
    </location>
</feature>
<dbReference type="PRINTS" id="PR00320">
    <property type="entry name" value="GPROTEINBRPT"/>
</dbReference>
<dbReference type="AlphaFoldDB" id="A0A9P5Q1L5"/>
<dbReference type="SUPFAM" id="SSF50978">
    <property type="entry name" value="WD40 repeat-like"/>
    <property type="match status" value="1"/>
</dbReference>
<dbReference type="Proteomes" id="UP000772434">
    <property type="component" value="Unassembled WGS sequence"/>
</dbReference>
<dbReference type="InterPro" id="IPR036322">
    <property type="entry name" value="WD40_repeat_dom_sf"/>
</dbReference>
<dbReference type="InterPro" id="IPR019775">
    <property type="entry name" value="WD40_repeat_CS"/>
</dbReference>
<dbReference type="InterPro" id="IPR020472">
    <property type="entry name" value="WD40_PAC1"/>
</dbReference>
<dbReference type="OrthoDB" id="2096344at2759"/>
<evidence type="ECO:0000256" key="7">
    <source>
        <dbReference type="SAM" id="MobiDB-lite"/>
    </source>
</evidence>
<dbReference type="GO" id="GO:0030674">
    <property type="term" value="F:protein-macromolecule adaptor activity"/>
    <property type="evidence" value="ECO:0007669"/>
    <property type="project" value="TreeGrafter"/>
</dbReference>
<keyword evidence="4" id="KW-0833">Ubl conjugation pathway</keyword>
<feature type="repeat" description="WD" evidence="6">
    <location>
        <begin position="447"/>
        <end position="476"/>
    </location>
</feature>
<feature type="repeat" description="WD" evidence="6">
    <location>
        <begin position="218"/>
        <end position="260"/>
    </location>
</feature>
<comment type="similarity">
    <text evidence="5">Belongs to the WD repeat cdt2 family.</text>
</comment>
<dbReference type="GO" id="GO:0043161">
    <property type="term" value="P:proteasome-mediated ubiquitin-dependent protein catabolic process"/>
    <property type="evidence" value="ECO:0007669"/>
    <property type="project" value="TreeGrafter"/>
</dbReference>
<dbReference type="InterPro" id="IPR051865">
    <property type="entry name" value="WD-repeat_CDT2_adapter"/>
</dbReference>
<evidence type="ECO:0000256" key="4">
    <source>
        <dbReference type="ARBA" id="ARBA00022786"/>
    </source>
</evidence>
<evidence type="ECO:0000256" key="5">
    <source>
        <dbReference type="ARBA" id="ARBA00038344"/>
    </source>
</evidence>